<sequence length="41" mass="4902">MKKNENPEPKTSMFQKLFENRESVHFRSIENLNFTVVGTWS</sequence>
<organism evidence="1 2">
    <name type="scientific">Leptospira interrogans serovar Zanoni str. LT2156</name>
    <dbReference type="NCBI Taxonomy" id="1001601"/>
    <lineage>
        <taxon>Bacteria</taxon>
        <taxon>Pseudomonadati</taxon>
        <taxon>Spirochaetota</taxon>
        <taxon>Spirochaetia</taxon>
        <taxon>Leptospirales</taxon>
        <taxon>Leptospiraceae</taxon>
        <taxon>Leptospira</taxon>
    </lineage>
</organism>
<proteinExistence type="predicted"/>
<comment type="caution">
    <text evidence="1">The sequence shown here is derived from an EMBL/GenBank/DDBJ whole genome shotgun (WGS) entry which is preliminary data.</text>
</comment>
<gene>
    <name evidence="1" type="ORF">LEP1GSC158_0124</name>
</gene>
<dbReference type="AlphaFoldDB" id="M6HH05"/>
<dbReference type="Proteomes" id="UP000012089">
    <property type="component" value="Unassembled WGS sequence"/>
</dbReference>
<name>M6HH05_LEPIR</name>
<accession>M6HH05</accession>
<protein>
    <submittedName>
        <fullName evidence="1">Uncharacterized protein</fullName>
    </submittedName>
</protein>
<dbReference type="EMBL" id="AFMF02000037">
    <property type="protein sequence ID" value="EMM94164.1"/>
    <property type="molecule type" value="Genomic_DNA"/>
</dbReference>
<evidence type="ECO:0000313" key="2">
    <source>
        <dbReference type="Proteomes" id="UP000012089"/>
    </source>
</evidence>
<reference evidence="1 2" key="1">
    <citation type="submission" date="2013-01" db="EMBL/GenBank/DDBJ databases">
        <authorList>
            <person name="Harkins D.M."/>
            <person name="Durkin A.S."/>
            <person name="Brinkac L.M."/>
            <person name="Haft D.H."/>
            <person name="Selengut J.D."/>
            <person name="Sanka R."/>
            <person name="DePew J."/>
            <person name="Purushe J."/>
            <person name="Tulsiani S.M."/>
            <person name="Graham G.C."/>
            <person name="Burns M.-A."/>
            <person name="Dohnt M.F."/>
            <person name="Smythe L.D."/>
            <person name="McKay D.B."/>
            <person name="Craig S.B."/>
            <person name="Vinetz J.M."/>
            <person name="Sutton G.G."/>
            <person name="Nierman W.C."/>
            <person name="Fouts D.E."/>
        </authorList>
    </citation>
    <scope>NUCLEOTIDE SEQUENCE [LARGE SCALE GENOMIC DNA]</scope>
    <source>
        <strain evidence="1 2">LT2156</strain>
    </source>
</reference>
<evidence type="ECO:0000313" key="1">
    <source>
        <dbReference type="EMBL" id="EMM94164.1"/>
    </source>
</evidence>